<comment type="function">
    <text evidence="1">Involved in endocytosis.</text>
</comment>
<dbReference type="GeneID" id="63788299"/>
<accession>A0A1Y2EP86</accession>
<feature type="compositionally biased region" description="Polar residues" evidence="3">
    <location>
        <begin position="277"/>
        <end position="287"/>
    </location>
</feature>
<evidence type="ECO:0000313" key="5">
    <source>
        <dbReference type="Proteomes" id="UP000193685"/>
    </source>
</evidence>
<evidence type="ECO:0000256" key="2">
    <source>
        <dbReference type="ARBA" id="ARBA00038251"/>
    </source>
</evidence>
<dbReference type="PANTHER" id="PTHR23083:SF464">
    <property type="entry name" value="TETRATRICOPEPTIDE REPEAT DOMAIN 7, ISOFORM A"/>
    <property type="match status" value="1"/>
</dbReference>
<dbReference type="Gene3D" id="1.25.40.10">
    <property type="entry name" value="Tetratricopeptide repeat domain"/>
    <property type="match status" value="1"/>
</dbReference>
<reference evidence="4 5" key="1">
    <citation type="submission" date="2016-07" db="EMBL/GenBank/DDBJ databases">
        <title>Pervasive Adenine N6-methylation of Active Genes in Fungi.</title>
        <authorList>
            <consortium name="DOE Joint Genome Institute"/>
            <person name="Mondo S.J."/>
            <person name="Dannebaum R.O."/>
            <person name="Kuo R.C."/>
            <person name="Labutti K."/>
            <person name="Haridas S."/>
            <person name="Kuo A."/>
            <person name="Salamov A."/>
            <person name="Ahrendt S.R."/>
            <person name="Lipzen A."/>
            <person name="Sullivan W."/>
            <person name="Andreopoulos W.B."/>
            <person name="Clum A."/>
            <person name="Lindquist E."/>
            <person name="Daum C."/>
            <person name="Ramamoorthy G.K."/>
            <person name="Gryganskyi A."/>
            <person name="Culley D."/>
            <person name="Magnuson J.K."/>
            <person name="James T.Y."/>
            <person name="O'Malley M.A."/>
            <person name="Stajich J.E."/>
            <person name="Spatafora J.W."/>
            <person name="Visel A."/>
            <person name="Grigoriev I.V."/>
        </authorList>
    </citation>
    <scope>NUCLEOTIDE SEQUENCE [LARGE SCALE GENOMIC DNA]</scope>
    <source>
        <strain evidence="4 5">12-1054</strain>
    </source>
</reference>
<dbReference type="AlphaFoldDB" id="A0A1Y2EP86"/>
<comment type="caution">
    <text evidence="4">The sequence shown here is derived from an EMBL/GenBank/DDBJ whole genome shotgun (WGS) entry which is preliminary data.</text>
</comment>
<proteinExistence type="inferred from homology"/>
<dbReference type="SUPFAM" id="SSF48452">
    <property type="entry name" value="TPR-like"/>
    <property type="match status" value="1"/>
</dbReference>
<sequence>MVDRQDLAADIQAWEIHQDPLTAESLLERLFDAAAATFHDPAILRSIVLVLGALRRYDECVLAMRAYLQICLHAYKTSGSVDAQLLATTHHAVTFLGRAAREDLPKAEMALEFAQTVQAVVKDVHVLGRATFLLCLQGRKPWSECISLLSPSCELALAHIALGCRQKALGVIKELLKHSNNQVLLILGNLLCAEEQYDRAAKAFAQVTSGETLSQKRQVIFAQLALVDLVAQLDGPDAALAKAKDVFVTFTQLFGAQQTTPSIPVIVEPSRDPPRSQPASNHRSSSFHLGALRSQPSLLLRKSASSRSLVQRHRHVSAPVQLQELLNAVEEPREESPLATQQREINELIASCWLRVARYAAEVDERGDALQALSEAQTISGATSQVLLAQCRLNIKLGNASPAQIESRFEVLLQRDDGDEHASLAYATYLMDRTEPAYARAYDLLAPWTSYKQTLDAQLWLKFGQLCEARHETERAQEAYWRALELAEVEGVLPWTELLSACAY</sequence>
<dbReference type="RefSeq" id="XP_040721815.1">
    <property type="nucleotide sequence ID" value="XM_040871700.1"/>
</dbReference>
<dbReference type="EMBL" id="MCFI01000035">
    <property type="protein sequence ID" value="ORY73393.1"/>
    <property type="molecule type" value="Genomic_DNA"/>
</dbReference>
<dbReference type="Proteomes" id="UP000193685">
    <property type="component" value="Unassembled WGS sequence"/>
</dbReference>
<protein>
    <recommendedName>
        <fullName evidence="6">Anaphase-promoting complex subunit 5</fullName>
    </recommendedName>
</protein>
<evidence type="ECO:0000256" key="1">
    <source>
        <dbReference type="ARBA" id="ARBA00002550"/>
    </source>
</evidence>
<dbReference type="InterPro" id="IPR011990">
    <property type="entry name" value="TPR-like_helical_dom_sf"/>
</dbReference>
<organism evidence="4 5">
    <name type="scientific">Protomyces lactucae-debilis</name>
    <dbReference type="NCBI Taxonomy" id="2754530"/>
    <lineage>
        <taxon>Eukaryota</taxon>
        <taxon>Fungi</taxon>
        <taxon>Dikarya</taxon>
        <taxon>Ascomycota</taxon>
        <taxon>Taphrinomycotina</taxon>
        <taxon>Taphrinomycetes</taxon>
        <taxon>Taphrinales</taxon>
        <taxon>Protomycetaceae</taxon>
        <taxon>Protomyces</taxon>
    </lineage>
</organism>
<comment type="similarity">
    <text evidence="2">Belongs to the YPP1 family.</text>
</comment>
<name>A0A1Y2EP86_PROLT</name>
<gene>
    <name evidence="4" type="ORF">BCR37DRAFT_395991</name>
</gene>
<evidence type="ECO:0000313" key="4">
    <source>
        <dbReference type="EMBL" id="ORY73393.1"/>
    </source>
</evidence>
<feature type="region of interest" description="Disordered" evidence="3">
    <location>
        <begin position="264"/>
        <end position="287"/>
    </location>
</feature>
<evidence type="ECO:0000256" key="3">
    <source>
        <dbReference type="SAM" id="MobiDB-lite"/>
    </source>
</evidence>
<dbReference type="InterPro" id="IPR051722">
    <property type="entry name" value="Endocytosis_PI4K-reg_protein"/>
</dbReference>
<keyword evidence="5" id="KW-1185">Reference proteome</keyword>
<dbReference type="PANTHER" id="PTHR23083">
    <property type="entry name" value="TETRATRICOPEPTIDE REPEAT PROTEIN, TPR"/>
    <property type="match status" value="1"/>
</dbReference>
<evidence type="ECO:0008006" key="6">
    <source>
        <dbReference type="Google" id="ProtNLM"/>
    </source>
</evidence>